<dbReference type="EMBL" id="KN402647">
    <property type="protein sequence ID" value="KHG14936.1"/>
    <property type="molecule type" value="Genomic_DNA"/>
</dbReference>
<dbReference type="GO" id="GO:0090522">
    <property type="term" value="P:vesicle tethering involved in exocytosis"/>
    <property type="evidence" value="ECO:0007669"/>
    <property type="project" value="UniProtKB-UniRule"/>
</dbReference>
<comment type="function">
    <text evidence="1">Component of the exocyst complex involved in the docking of exocytic vesicles with fusion sites on the plasma membrane.</text>
</comment>
<keyword evidence="1" id="KW-0653">Protein transport</keyword>
<accession>A0A0B0NV30</accession>
<evidence type="ECO:0000313" key="3">
    <source>
        <dbReference type="Proteomes" id="UP000032142"/>
    </source>
</evidence>
<evidence type="ECO:0000313" key="2">
    <source>
        <dbReference type="EMBL" id="KHG14936.1"/>
    </source>
</evidence>
<gene>
    <name evidence="2" type="ORF">F383_07048</name>
</gene>
<reference evidence="3" key="1">
    <citation type="submission" date="2014-09" db="EMBL/GenBank/DDBJ databases">
        <authorList>
            <person name="Mudge J."/>
            <person name="Ramaraj T."/>
            <person name="Lindquist I.E."/>
            <person name="Bharti A.K."/>
            <person name="Sundararajan A."/>
            <person name="Cameron C.T."/>
            <person name="Woodward J.E."/>
            <person name="May G.D."/>
            <person name="Brubaker C."/>
            <person name="Broadhvest J."/>
            <person name="Wilkins T.A."/>
        </authorList>
    </citation>
    <scope>NUCLEOTIDE SEQUENCE</scope>
    <source>
        <strain evidence="3">cv. AKA8401</strain>
    </source>
</reference>
<dbReference type="PANTHER" id="PTHR14146">
    <property type="entry name" value="EXOCYST COMPLEX COMPONENT 4"/>
    <property type="match status" value="1"/>
</dbReference>
<protein>
    <recommendedName>
        <fullName evidence="1">Exocyst complex component Sec8</fullName>
    </recommendedName>
</protein>
<name>A0A0B0NV30_GOSAR</name>
<comment type="similarity">
    <text evidence="1">Belongs to the SEC8 family.</text>
</comment>
<dbReference type="PANTHER" id="PTHR14146:SF0">
    <property type="entry name" value="EXOCYST COMPLEX COMPONENT 4"/>
    <property type="match status" value="1"/>
</dbReference>
<keyword evidence="3" id="KW-1185">Reference proteome</keyword>
<dbReference type="AlphaFoldDB" id="A0A0B0NV30"/>
<proteinExistence type="inferred from homology"/>
<dbReference type="GO" id="GO:0006612">
    <property type="term" value="P:protein targeting to membrane"/>
    <property type="evidence" value="ECO:0007669"/>
    <property type="project" value="UniProtKB-UniRule"/>
</dbReference>
<dbReference type="GO" id="GO:0015031">
    <property type="term" value="P:protein transport"/>
    <property type="evidence" value="ECO:0007669"/>
    <property type="project" value="UniProtKB-KW"/>
</dbReference>
<dbReference type="GO" id="GO:0000145">
    <property type="term" value="C:exocyst"/>
    <property type="evidence" value="ECO:0007669"/>
    <property type="project" value="UniProtKB-UniRule"/>
</dbReference>
<keyword evidence="1" id="KW-0813">Transport</keyword>
<evidence type="ECO:0000256" key="1">
    <source>
        <dbReference type="RuleBase" id="RU367079"/>
    </source>
</evidence>
<sequence length="77" mass="8496">MSTDAYLDSKASHFSIGFSLTVLQSECQQLICEILRATHEAASADAAVQTARLASKAPTKEKRQVTRVPCVSTWRKR</sequence>
<dbReference type="GO" id="GO:0006893">
    <property type="term" value="P:Golgi to plasma membrane transport"/>
    <property type="evidence" value="ECO:0007669"/>
    <property type="project" value="TreeGrafter"/>
</dbReference>
<keyword evidence="1" id="KW-0268">Exocytosis</keyword>
<organism evidence="2 3">
    <name type="scientific">Gossypium arboreum</name>
    <name type="common">Tree cotton</name>
    <name type="synonym">Gossypium nanking</name>
    <dbReference type="NCBI Taxonomy" id="29729"/>
    <lineage>
        <taxon>Eukaryota</taxon>
        <taxon>Viridiplantae</taxon>
        <taxon>Streptophyta</taxon>
        <taxon>Embryophyta</taxon>
        <taxon>Tracheophyta</taxon>
        <taxon>Spermatophyta</taxon>
        <taxon>Magnoliopsida</taxon>
        <taxon>eudicotyledons</taxon>
        <taxon>Gunneridae</taxon>
        <taxon>Pentapetalae</taxon>
        <taxon>rosids</taxon>
        <taxon>malvids</taxon>
        <taxon>Malvales</taxon>
        <taxon>Malvaceae</taxon>
        <taxon>Malvoideae</taxon>
        <taxon>Gossypium</taxon>
    </lineage>
</organism>
<dbReference type="InterPro" id="IPR039682">
    <property type="entry name" value="Sec8/EXOC4"/>
</dbReference>
<dbReference type="Proteomes" id="UP000032142">
    <property type="component" value="Unassembled WGS sequence"/>
</dbReference>